<dbReference type="RefSeq" id="WP_106146769.1">
    <property type="nucleotide sequence ID" value="NZ_PVYX01000002.1"/>
</dbReference>
<feature type="domain" description="HTH araC/xylS-type" evidence="4">
    <location>
        <begin position="165"/>
        <end position="263"/>
    </location>
</feature>
<dbReference type="Gene3D" id="1.10.10.60">
    <property type="entry name" value="Homeodomain-like"/>
    <property type="match status" value="1"/>
</dbReference>
<proteinExistence type="predicted"/>
<keyword evidence="1" id="KW-0805">Transcription regulation</keyword>
<dbReference type="PROSITE" id="PS00041">
    <property type="entry name" value="HTH_ARAC_FAMILY_1"/>
    <property type="match status" value="1"/>
</dbReference>
<dbReference type="InterPro" id="IPR009057">
    <property type="entry name" value="Homeodomain-like_sf"/>
</dbReference>
<dbReference type="Proteomes" id="UP000237640">
    <property type="component" value="Unassembled WGS sequence"/>
</dbReference>
<dbReference type="AlphaFoldDB" id="A0A2T0MCA0"/>
<dbReference type="SMART" id="SM00342">
    <property type="entry name" value="HTH_ARAC"/>
    <property type="match status" value="1"/>
</dbReference>
<evidence type="ECO:0000256" key="1">
    <source>
        <dbReference type="ARBA" id="ARBA00023015"/>
    </source>
</evidence>
<dbReference type="InterPro" id="IPR020449">
    <property type="entry name" value="Tscrpt_reg_AraC-type_HTH"/>
</dbReference>
<evidence type="ECO:0000256" key="2">
    <source>
        <dbReference type="ARBA" id="ARBA00023125"/>
    </source>
</evidence>
<keyword evidence="2 5" id="KW-0238">DNA-binding</keyword>
<name>A0A2T0MCA0_9FLAO</name>
<gene>
    <name evidence="5" type="ORF">CLV81_3537</name>
</gene>
<sequence>MLNLATGEYFGKSTKTVENEYLKLCITNYGPETIIAAHNHENPYLSLLVNGSYLEEGEVITQTIAPGEVLYRPKGYGHRNCFEQNDGTCFNIEFKPDWFNHLINPPLNRKDKPIKFSAAKYPFFYKLFLQLKKHPSDNIIFNEVYDFYSNLITPLPKRDVLPWVKNVGEIVQEELHKFHSLDELSNKVYVHPVYLSRAFKLYSGYTLKEFQMKVKIERAIHLLLNTPKNVSSISFELGFYDDSHFIRAFKSIYGISPAKFKRNLRT</sequence>
<dbReference type="PANTHER" id="PTHR43280">
    <property type="entry name" value="ARAC-FAMILY TRANSCRIPTIONAL REGULATOR"/>
    <property type="match status" value="1"/>
</dbReference>
<keyword evidence="6" id="KW-1185">Reference proteome</keyword>
<dbReference type="InterPro" id="IPR018060">
    <property type="entry name" value="HTH_AraC"/>
</dbReference>
<dbReference type="PROSITE" id="PS01124">
    <property type="entry name" value="HTH_ARAC_FAMILY_2"/>
    <property type="match status" value="1"/>
</dbReference>
<keyword evidence="3" id="KW-0804">Transcription</keyword>
<reference evidence="5 6" key="1">
    <citation type="submission" date="2018-03" db="EMBL/GenBank/DDBJ databases">
        <title>Genomic Encyclopedia of Archaeal and Bacterial Type Strains, Phase II (KMG-II): from individual species to whole genera.</title>
        <authorList>
            <person name="Goeker M."/>
        </authorList>
    </citation>
    <scope>NUCLEOTIDE SEQUENCE [LARGE SCALE GENOMIC DNA]</scope>
    <source>
        <strain evidence="5 6">DSM 25027</strain>
    </source>
</reference>
<dbReference type="Gene3D" id="2.60.120.10">
    <property type="entry name" value="Jelly Rolls"/>
    <property type="match status" value="1"/>
</dbReference>
<dbReference type="InterPro" id="IPR018062">
    <property type="entry name" value="HTH_AraC-typ_CS"/>
</dbReference>
<dbReference type="InterPro" id="IPR014710">
    <property type="entry name" value="RmlC-like_jellyroll"/>
</dbReference>
<evidence type="ECO:0000313" key="6">
    <source>
        <dbReference type="Proteomes" id="UP000237640"/>
    </source>
</evidence>
<organism evidence="5 6">
    <name type="scientific">Flagellimonas meridianipacifica</name>
    <dbReference type="NCBI Taxonomy" id="1080225"/>
    <lineage>
        <taxon>Bacteria</taxon>
        <taxon>Pseudomonadati</taxon>
        <taxon>Bacteroidota</taxon>
        <taxon>Flavobacteriia</taxon>
        <taxon>Flavobacteriales</taxon>
        <taxon>Flavobacteriaceae</taxon>
        <taxon>Flagellimonas</taxon>
    </lineage>
</organism>
<dbReference type="PANTHER" id="PTHR43280:SF2">
    <property type="entry name" value="HTH-TYPE TRANSCRIPTIONAL REGULATOR EXSA"/>
    <property type="match status" value="1"/>
</dbReference>
<dbReference type="GO" id="GO:0003700">
    <property type="term" value="F:DNA-binding transcription factor activity"/>
    <property type="evidence" value="ECO:0007669"/>
    <property type="project" value="InterPro"/>
</dbReference>
<comment type="caution">
    <text evidence="5">The sequence shown here is derived from an EMBL/GenBank/DDBJ whole genome shotgun (WGS) entry which is preliminary data.</text>
</comment>
<accession>A0A2T0MCA0</accession>
<evidence type="ECO:0000259" key="4">
    <source>
        <dbReference type="PROSITE" id="PS01124"/>
    </source>
</evidence>
<protein>
    <submittedName>
        <fullName evidence="5">AraC-like DNA-binding protein</fullName>
    </submittedName>
</protein>
<dbReference type="SUPFAM" id="SSF46689">
    <property type="entry name" value="Homeodomain-like"/>
    <property type="match status" value="1"/>
</dbReference>
<dbReference type="GO" id="GO:0043565">
    <property type="term" value="F:sequence-specific DNA binding"/>
    <property type="evidence" value="ECO:0007669"/>
    <property type="project" value="InterPro"/>
</dbReference>
<evidence type="ECO:0000256" key="3">
    <source>
        <dbReference type="ARBA" id="ARBA00023163"/>
    </source>
</evidence>
<dbReference type="EMBL" id="PVYX01000002">
    <property type="protein sequence ID" value="PRX55131.1"/>
    <property type="molecule type" value="Genomic_DNA"/>
</dbReference>
<dbReference type="OrthoDB" id="511992at2"/>
<evidence type="ECO:0000313" key="5">
    <source>
        <dbReference type="EMBL" id="PRX55131.1"/>
    </source>
</evidence>
<dbReference type="PRINTS" id="PR00032">
    <property type="entry name" value="HTHARAC"/>
</dbReference>
<dbReference type="Pfam" id="PF12833">
    <property type="entry name" value="HTH_18"/>
    <property type="match status" value="1"/>
</dbReference>